<dbReference type="GO" id="GO:0046872">
    <property type="term" value="F:metal ion binding"/>
    <property type="evidence" value="ECO:0007669"/>
    <property type="project" value="UniProtKB-KW"/>
</dbReference>
<dbReference type="GO" id="GO:0051539">
    <property type="term" value="F:4 iron, 4 sulfur cluster binding"/>
    <property type="evidence" value="ECO:0007669"/>
    <property type="project" value="UniProtKB-KW"/>
</dbReference>
<evidence type="ECO:0000256" key="6">
    <source>
        <dbReference type="SAM" id="MobiDB-lite"/>
    </source>
</evidence>
<keyword evidence="1" id="KW-0004">4Fe-4S</keyword>
<evidence type="ECO:0000313" key="8">
    <source>
        <dbReference type="EMBL" id="SFO53792.1"/>
    </source>
</evidence>
<feature type="region of interest" description="Disordered" evidence="6">
    <location>
        <begin position="1"/>
        <end position="48"/>
    </location>
</feature>
<gene>
    <name evidence="8" type="ORF">SAMN05660359_04174</name>
</gene>
<keyword evidence="4" id="KW-0408">Iron</keyword>
<evidence type="ECO:0000256" key="5">
    <source>
        <dbReference type="ARBA" id="ARBA00023014"/>
    </source>
</evidence>
<keyword evidence="2" id="KW-0479">Metal-binding</keyword>
<evidence type="ECO:0000313" key="9">
    <source>
        <dbReference type="Proteomes" id="UP000183642"/>
    </source>
</evidence>
<dbReference type="PROSITE" id="PS51379">
    <property type="entry name" value="4FE4S_FER_2"/>
    <property type="match status" value="1"/>
</dbReference>
<name>A0A1I5HZN1_9ACTN</name>
<dbReference type="Proteomes" id="UP000183642">
    <property type="component" value="Unassembled WGS sequence"/>
</dbReference>
<dbReference type="InterPro" id="IPR017900">
    <property type="entry name" value="4Fe4S_Fe_S_CS"/>
</dbReference>
<dbReference type="InterPro" id="IPR004017">
    <property type="entry name" value="Cys_rich_dom"/>
</dbReference>
<dbReference type="RefSeq" id="WP_208976824.1">
    <property type="nucleotide sequence ID" value="NZ_FOWE01000011.1"/>
</dbReference>
<accession>A0A1I5HZN1</accession>
<dbReference type="PANTHER" id="PTHR43255:SF1">
    <property type="entry name" value="IRON-SULFUR-BINDING OXIDOREDUCTASE FADF-RELATED"/>
    <property type="match status" value="1"/>
</dbReference>
<dbReference type="AlphaFoldDB" id="A0A1I5HZN1"/>
<keyword evidence="5" id="KW-0411">Iron-sulfur</keyword>
<evidence type="ECO:0000256" key="3">
    <source>
        <dbReference type="ARBA" id="ARBA00023002"/>
    </source>
</evidence>
<organism evidence="8 9">
    <name type="scientific">Geodermatophilus obscurus</name>
    <dbReference type="NCBI Taxonomy" id="1861"/>
    <lineage>
        <taxon>Bacteria</taxon>
        <taxon>Bacillati</taxon>
        <taxon>Actinomycetota</taxon>
        <taxon>Actinomycetes</taxon>
        <taxon>Geodermatophilales</taxon>
        <taxon>Geodermatophilaceae</taxon>
        <taxon>Geodermatophilus</taxon>
    </lineage>
</organism>
<evidence type="ECO:0000256" key="2">
    <source>
        <dbReference type="ARBA" id="ARBA00022723"/>
    </source>
</evidence>
<dbReference type="Gene3D" id="1.10.1060.10">
    <property type="entry name" value="Alpha-helical ferredoxin"/>
    <property type="match status" value="1"/>
</dbReference>
<evidence type="ECO:0000256" key="4">
    <source>
        <dbReference type="ARBA" id="ARBA00023004"/>
    </source>
</evidence>
<protein>
    <submittedName>
        <fullName evidence="8">Fe-S oxidoreductase</fullName>
    </submittedName>
</protein>
<dbReference type="Pfam" id="PF13183">
    <property type="entry name" value="Fer4_8"/>
    <property type="match status" value="1"/>
</dbReference>
<dbReference type="Pfam" id="PF02754">
    <property type="entry name" value="CCG"/>
    <property type="match status" value="2"/>
</dbReference>
<dbReference type="PANTHER" id="PTHR43255">
    <property type="entry name" value="IRON-SULFUR-BINDING OXIDOREDUCTASE FADF-RELATED-RELATED"/>
    <property type="match status" value="1"/>
</dbReference>
<sequence>MTQVQPERTPGAPPLVDALAVPFTPGAPSNPPELAAYPETLAGPVPAPRQDPRTAAFVEQWRNASYNCYSSGHKFCREVCPVTQVERNESWTPTAFHANVVAMERGELDVEDVAADYVNCTQCGACELRCPNTLFTGDFYRFRTRTVDVVKAVRSLAVESGVHQPNWQVWNERTDLRTHEPVLGETPVSQERVRDWAEGLDIPVGGETVLFVDCEAAFYRTSVPRAVAQVLQMAGYEFGLMGEQWCCGGPAAEMGYAEQAQRFARHNLDNWRATGTKRLLVLDPHDYISFTEDYPRYFGAEFDIEVVLVIEVFAQLLREGRLTPSVPVDRAITYHDPCRLNKRKGIWAEPRDLLRAIPGLRFEDVDRVTQWSYCSGGGGGLPIEKPELTRKISALRLERAAELDVDTLVSACPWSERPLSEAGDAEDIDVVDLHELFAQSLGITVGGSRGDVGDRRLAQERSGVPGRARRAHGSSRGGCGGGGCGGGCGNGSGGCGCGGH</sequence>
<dbReference type="InterPro" id="IPR017896">
    <property type="entry name" value="4Fe4S_Fe-S-bd"/>
</dbReference>
<dbReference type="GO" id="GO:0016491">
    <property type="term" value="F:oxidoreductase activity"/>
    <property type="evidence" value="ECO:0007669"/>
    <property type="project" value="UniProtKB-KW"/>
</dbReference>
<dbReference type="EMBL" id="FOWE01000011">
    <property type="protein sequence ID" value="SFO53792.1"/>
    <property type="molecule type" value="Genomic_DNA"/>
</dbReference>
<dbReference type="PROSITE" id="PS00198">
    <property type="entry name" value="4FE4S_FER_1"/>
    <property type="match status" value="1"/>
</dbReference>
<dbReference type="InterPro" id="IPR051460">
    <property type="entry name" value="HdrC_iron-sulfur_subunit"/>
</dbReference>
<proteinExistence type="predicted"/>
<dbReference type="InterPro" id="IPR009051">
    <property type="entry name" value="Helical_ferredxn"/>
</dbReference>
<evidence type="ECO:0000256" key="1">
    <source>
        <dbReference type="ARBA" id="ARBA00022485"/>
    </source>
</evidence>
<dbReference type="SUPFAM" id="SSF54862">
    <property type="entry name" value="4Fe-4S ferredoxins"/>
    <property type="match status" value="1"/>
</dbReference>
<keyword evidence="9" id="KW-1185">Reference proteome</keyword>
<evidence type="ECO:0000259" key="7">
    <source>
        <dbReference type="PROSITE" id="PS51379"/>
    </source>
</evidence>
<feature type="region of interest" description="Disordered" evidence="6">
    <location>
        <begin position="452"/>
        <end position="478"/>
    </location>
</feature>
<keyword evidence="3" id="KW-0560">Oxidoreductase</keyword>
<feature type="domain" description="4Fe-4S ferredoxin-type" evidence="7">
    <location>
        <begin position="111"/>
        <end position="140"/>
    </location>
</feature>
<dbReference type="GO" id="GO:0005886">
    <property type="term" value="C:plasma membrane"/>
    <property type="evidence" value="ECO:0007669"/>
    <property type="project" value="TreeGrafter"/>
</dbReference>
<reference evidence="9" key="1">
    <citation type="submission" date="2016-10" db="EMBL/GenBank/DDBJ databases">
        <authorList>
            <person name="Varghese N."/>
            <person name="Submissions S."/>
        </authorList>
    </citation>
    <scope>NUCLEOTIDE SEQUENCE [LARGE SCALE GENOMIC DNA]</scope>
    <source>
        <strain evidence="9">DSM 43161</strain>
    </source>
</reference>